<evidence type="ECO:0000256" key="5">
    <source>
        <dbReference type="ARBA" id="ARBA00023136"/>
    </source>
</evidence>
<keyword evidence="6" id="KW-0175">Coiled coil</keyword>
<dbReference type="AlphaFoldDB" id="A0AAN7NC87"/>
<protein>
    <recommendedName>
        <fullName evidence="9">Ribosome receptor lysine/proline rich domain-containing protein</fullName>
    </recommendedName>
</protein>
<keyword evidence="3" id="KW-0256">Endoplasmic reticulum</keyword>
<keyword evidence="11" id="KW-1185">Reference proteome</keyword>
<dbReference type="PANTHER" id="PTHR18939">
    <property type="entry name" value="RIBOSOME BINDING PROTEIN-1"/>
    <property type="match status" value="1"/>
</dbReference>
<evidence type="ECO:0000313" key="11">
    <source>
        <dbReference type="Proteomes" id="UP001333110"/>
    </source>
</evidence>
<evidence type="ECO:0000256" key="8">
    <source>
        <dbReference type="SAM" id="Phobius"/>
    </source>
</evidence>
<dbReference type="GO" id="GO:0005789">
    <property type="term" value="C:endoplasmic reticulum membrane"/>
    <property type="evidence" value="ECO:0007669"/>
    <property type="project" value="UniProtKB-SubCell"/>
</dbReference>
<proteinExistence type="predicted"/>
<evidence type="ECO:0000259" key="9">
    <source>
        <dbReference type="Pfam" id="PF05104"/>
    </source>
</evidence>
<dbReference type="GO" id="GO:0015031">
    <property type="term" value="P:protein transport"/>
    <property type="evidence" value="ECO:0007669"/>
    <property type="project" value="InterPro"/>
</dbReference>
<evidence type="ECO:0000256" key="3">
    <source>
        <dbReference type="ARBA" id="ARBA00022824"/>
    </source>
</evidence>
<name>A0AAN7NC87_MYCAM</name>
<dbReference type="InterPro" id="IPR040248">
    <property type="entry name" value="RRBP1"/>
</dbReference>
<feature type="domain" description="Ribosome receptor lysine/proline rich" evidence="9">
    <location>
        <begin position="886"/>
        <end position="1012"/>
    </location>
</feature>
<dbReference type="Pfam" id="PF05104">
    <property type="entry name" value="Rib_recp_KP_reg"/>
    <property type="match status" value="2"/>
</dbReference>
<keyword evidence="4 8" id="KW-1133">Transmembrane helix</keyword>
<feature type="region of interest" description="Disordered" evidence="7">
    <location>
        <begin position="44"/>
        <end position="165"/>
    </location>
</feature>
<feature type="region of interest" description="Disordered" evidence="7">
    <location>
        <begin position="197"/>
        <end position="236"/>
    </location>
</feature>
<feature type="transmembrane region" description="Helical" evidence="8">
    <location>
        <begin position="6"/>
        <end position="28"/>
    </location>
</feature>
<evidence type="ECO:0000256" key="7">
    <source>
        <dbReference type="SAM" id="MobiDB-lite"/>
    </source>
</evidence>
<evidence type="ECO:0000256" key="1">
    <source>
        <dbReference type="ARBA" id="ARBA00004389"/>
    </source>
</evidence>
<feature type="compositionally biased region" description="Basic and acidic residues" evidence="7">
    <location>
        <begin position="64"/>
        <end position="80"/>
    </location>
</feature>
<comment type="subcellular location">
    <subcellularLocation>
        <location evidence="1">Endoplasmic reticulum membrane</location>
        <topology evidence="1">Single-pass membrane protein</topology>
    </subcellularLocation>
</comment>
<accession>A0AAN7NC87</accession>
<dbReference type="PANTHER" id="PTHR18939:SF4">
    <property type="entry name" value="RIBOSOME-BINDING PROTEIN 1"/>
    <property type="match status" value="1"/>
</dbReference>
<keyword evidence="5 8" id="KW-0472">Membrane</keyword>
<feature type="compositionally biased region" description="Basic and acidic residues" evidence="7">
    <location>
        <begin position="44"/>
        <end position="57"/>
    </location>
</feature>
<dbReference type="Proteomes" id="UP001333110">
    <property type="component" value="Unassembled WGS sequence"/>
</dbReference>
<reference evidence="10 11" key="1">
    <citation type="journal article" date="2023" name="J. Hered.">
        <title>Chromosome-level genome of the wood stork (Mycteria americana) provides insight into avian chromosome evolution.</title>
        <authorList>
            <person name="Flamio R. Jr."/>
            <person name="Ramstad K.M."/>
        </authorList>
    </citation>
    <scope>NUCLEOTIDE SEQUENCE [LARGE SCALE GENOMIC DNA]</scope>
    <source>
        <strain evidence="10">JAX WOST 10</strain>
    </source>
</reference>
<dbReference type="EMBL" id="JAUNZN010000003">
    <property type="protein sequence ID" value="KAK4824129.1"/>
    <property type="molecule type" value="Genomic_DNA"/>
</dbReference>
<feature type="coiled-coil region" evidence="6">
    <location>
        <begin position="632"/>
        <end position="719"/>
    </location>
</feature>
<organism evidence="10 11">
    <name type="scientific">Mycteria americana</name>
    <name type="common">Wood stork</name>
    <dbReference type="NCBI Taxonomy" id="33587"/>
    <lineage>
        <taxon>Eukaryota</taxon>
        <taxon>Metazoa</taxon>
        <taxon>Chordata</taxon>
        <taxon>Craniata</taxon>
        <taxon>Vertebrata</taxon>
        <taxon>Euteleostomi</taxon>
        <taxon>Archelosauria</taxon>
        <taxon>Archosauria</taxon>
        <taxon>Dinosauria</taxon>
        <taxon>Saurischia</taxon>
        <taxon>Theropoda</taxon>
        <taxon>Coelurosauria</taxon>
        <taxon>Aves</taxon>
        <taxon>Neognathae</taxon>
        <taxon>Neoaves</taxon>
        <taxon>Aequornithes</taxon>
        <taxon>Ciconiiformes</taxon>
        <taxon>Ciconiidae</taxon>
        <taxon>Mycteria</taxon>
    </lineage>
</organism>
<feature type="compositionally biased region" description="Low complexity" evidence="7">
    <location>
        <begin position="146"/>
        <end position="165"/>
    </location>
</feature>
<evidence type="ECO:0000256" key="2">
    <source>
        <dbReference type="ARBA" id="ARBA00022692"/>
    </source>
</evidence>
<comment type="caution">
    <text evidence="10">The sequence shown here is derived from an EMBL/GenBank/DDBJ whole genome shotgun (WGS) entry which is preliminary data.</text>
</comment>
<feature type="coiled-coil region" evidence="6">
    <location>
        <begin position="285"/>
        <end position="553"/>
    </location>
</feature>
<evidence type="ECO:0000256" key="6">
    <source>
        <dbReference type="SAM" id="Coils"/>
    </source>
</evidence>
<keyword evidence="2 8" id="KW-0812">Transmembrane</keyword>
<evidence type="ECO:0000256" key="4">
    <source>
        <dbReference type="ARBA" id="ARBA00022989"/>
    </source>
</evidence>
<feature type="compositionally biased region" description="Basic and acidic residues" evidence="7">
    <location>
        <begin position="198"/>
        <end position="215"/>
    </location>
</feature>
<gene>
    <name evidence="10" type="ORF">QYF61_010752</name>
</gene>
<evidence type="ECO:0000313" key="10">
    <source>
        <dbReference type="EMBL" id="KAK4824129.1"/>
    </source>
</evidence>
<feature type="coiled-coil region" evidence="6">
    <location>
        <begin position="989"/>
        <end position="1054"/>
    </location>
</feature>
<dbReference type="InterPro" id="IPR007794">
    <property type="entry name" value="Rib_rcpt_KP"/>
</dbReference>
<feature type="domain" description="Ribosome receptor lysine/proline rich" evidence="9">
    <location>
        <begin position="33"/>
        <end position="167"/>
    </location>
</feature>
<feature type="compositionally biased region" description="Low complexity" evidence="7">
    <location>
        <begin position="101"/>
        <end position="115"/>
    </location>
</feature>
<sequence length="1127" mass="125952">MDVYDPQTLGVMVFGGFMVISAIGIFLVSTFSMKETSYEEALAKQRKELEKTQQQKIEKKKKEKPVEKKGKAKKKEEKPNGKIPEQQLTQEVTDSPKDVVPEPAVVPEPVTVESPIAAVSVAPQEKEKPAPSPKEKRRKEKKVAKVEPAPSPVLASPPVSVPKSSPVLEVTPKEVPVMAVPPVGTQQSAPVISSVAIKKTDALPTHEEQKHDGPVKKKAASKKKSEPAPADSDGPLYLPYKTLVSTVSSMVFSEGEAQQLIEILTEKAGIVQDTWHTATQKGDPVAVLKRQLEEKEKQLTAEQEDVAAARNKLRELSKELAAERAKAAAVEGKLKEQLLAREREITAVQARMQASYQDHVSETQQLQSKIRTLQEQLENGPNTQLARLQQENSILRDALNQATSQTESKQNAELAKLRQECNKLMKELSEKSEVLQQEEQQKKSWEIKAVASEKQIEQLQASQREVEAMLQKRLDEVSDELRKTQTSYKSLLADAEKAKEQQQSIAELQAKLLSSEAEVKSKLLELDNVKGKLQDASLENTKLLERIKSIEALLEAGQMREAEKDRDLQVAYSFNWGGRRRGGYTAQAGVFALCLMQYLCYLCSGIPSGMPQKGLTCITCLGQVMKVLSLFQAANEAEMKQLRSRLQEKTDQLSSLEREATELREAVEQQKAKNNDLREKNWKAMEALTTMEKACEEKLLAATKAKEELAQQLDALQTRTKQMLLSALPGVTMSSQQTQDYDTWLQEFKERTMDVLKQQTITTEPTDSALKLREAEEAQSTLQAECEQYRAILAETEGMLRNLQKSVEEEEQVWKAKLTASEEELQKSQLQLKSLEDMVEKLKADLQSTDQLKEYTSLLETQLENHLETASSERQNYTKEVEVLRQLLSESQEQLEAAKTETQKQSKELALVRQQLSEMKSRVQDGEVVGLQADPSEPAPLELKTQLEQNEALVEKEQVLRQKLVLELEEAQTSACSLQAELEKLRLAENAAASDVEEAQHLKERLEKEKKLTKDLGQAATKLQELLKVTQDQLAKERETVKKLKEQLQETVLLVATAIPPLDIVRGRGQVCIRQRFQTGSKVAPAARNHPGGFWEAVGPHEMVVAVLPAQKGGPGPSAKCLMLEPP</sequence>
<feature type="coiled-coil region" evidence="6">
    <location>
        <begin position="772"/>
        <end position="915"/>
    </location>
</feature>